<accession>A0ABV6KD04</accession>
<keyword evidence="2" id="KW-1185">Reference proteome</keyword>
<proteinExistence type="predicted"/>
<comment type="caution">
    <text evidence="1">The sequence shown here is derived from an EMBL/GenBank/DDBJ whole genome shotgun (WGS) entry which is preliminary data.</text>
</comment>
<evidence type="ECO:0000313" key="1">
    <source>
        <dbReference type="EMBL" id="MFC0471191.1"/>
    </source>
</evidence>
<organism evidence="1 2">
    <name type="scientific">Halalkalibacter kiskunsagensis</name>
    <dbReference type="NCBI Taxonomy" id="1548599"/>
    <lineage>
        <taxon>Bacteria</taxon>
        <taxon>Bacillati</taxon>
        <taxon>Bacillota</taxon>
        <taxon>Bacilli</taxon>
        <taxon>Bacillales</taxon>
        <taxon>Bacillaceae</taxon>
        <taxon>Halalkalibacter</taxon>
    </lineage>
</organism>
<name>A0ABV6KD04_9BACI</name>
<dbReference type="EMBL" id="JBHLUX010000030">
    <property type="protein sequence ID" value="MFC0471191.1"/>
    <property type="molecule type" value="Genomic_DNA"/>
</dbReference>
<evidence type="ECO:0000313" key="2">
    <source>
        <dbReference type="Proteomes" id="UP001589838"/>
    </source>
</evidence>
<sequence>MIWSFDFLLLIDFVHGFKSFQEGARQIQALLSCTLMTLILYSFSWWTNQLAKREIKKVTIDRTNQLMSSSCILFQVDLHWLKQFHFFSLEGQRLAYAKENVKENWQIWKLPLHLLGIRGFLPIDYTFYVDQKQILTITKAGEWESPLVLYNEKGKEIGRYYNNWRNFMRFDIRIQDPNGMEIASVEGGMGGHEFKVIDTSGKQLLFLRPGEFLRKRWRCSLMG</sequence>
<protein>
    <submittedName>
        <fullName evidence="1">Uncharacterized protein</fullName>
    </submittedName>
</protein>
<reference evidence="1 2" key="1">
    <citation type="submission" date="2024-09" db="EMBL/GenBank/DDBJ databases">
        <authorList>
            <person name="Sun Q."/>
            <person name="Mori K."/>
        </authorList>
    </citation>
    <scope>NUCLEOTIDE SEQUENCE [LARGE SCALE GENOMIC DNA]</scope>
    <source>
        <strain evidence="1 2">NCAIM B.02610</strain>
    </source>
</reference>
<dbReference type="RefSeq" id="WP_335958618.1">
    <property type="nucleotide sequence ID" value="NZ_JAXBLX010000002.1"/>
</dbReference>
<gene>
    <name evidence="1" type="ORF">ACFFHM_12010</name>
</gene>
<dbReference type="Proteomes" id="UP001589838">
    <property type="component" value="Unassembled WGS sequence"/>
</dbReference>